<dbReference type="InterPro" id="IPR041662">
    <property type="entry name" value="SusD-like_2"/>
</dbReference>
<dbReference type="EMBL" id="FPBK01000002">
    <property type="protein sequence ID" value="SFU37338.1"/>
    <property type="molecule type" value="Genomic_DNA"/>
</dbReference>
<organism evidence="2 3">
    <name type="scientific">Pustulibacterium marinum</name>
    <dbReference type="NCBI Taxonomy" id="1224947"/>
    <lineage>
        <taxon>Bacteria</taxon>
        <taxon>Pseudomonadati</taxon>
        <taxon>Bacteroidota</taxon>
        <taxon>Flavobacteriia</taxon>
        <taxon>Flavobacteriales</taxon>
        <taxon>Flavobacteriaceae</taxon>
        <taxon>Pustulibacterium</taxon>
    </lineage>
</organism>
<dbReference type="RefSeq" id="WP_093023530.1">
    <property type="nucleotide sequence ID" value="NZ_FPBK01000002.1"/>
</dbReference>
<reference evidence="2 3" key="1">
    <citation type="submission" date="2016-10" db="EMBL/GenBank/DDBJ databases">
        <authorList>
            <person name="de Groot N.N."/>
        </authorList>
    </citation>
    <scope>NUCLEOTIDE SEQUENCE [LARGE SCALE GENOMIC DNA]</scope>
    <source>
        <strain evidence="2 3">CGMCC 1.12333</strain>
    </source>
</reference>
<protein>
    <submittedName>
        <fullName evidence="2">Starch-binding associating with outer membrane</fullName>
    </submittedName>
</protein>
<keyword evidence="1" id="KW-0732">Signal</keyword>
<accession>A0A1I7FMI1</accession>
<dbReference type="SUPFAM" id="SSF48452">
    <property type="entry name" value="TPR-like"/>
    <property type="match status" value="1"/>
</dbReference>
<proteinExistence type="predicted"/>
<feature type="chain" id="PRO_5011573424" evidence="1">
    <location>
        <begin position="22"/>
        <end position="501"/>
    </location>
</feature>
<dbReference type="InterPro" id="IPR011990">
    <property type="entry name" value="TPR-like_helical_dom_sf"/>
</dbReference>
<keyword evidence="3" id="KW-1185">Reference proteome</keyword>
<dbReference type="Proteomes" id="UP000199138">
    <property type="component" value="Unassembled WGS sequence"/>
</dbReference>
<dbReference type="AlphaFoldDB" id="A0A1I7FMI1"/>
<sequence>MKKTYILKFLAVLAISSFTLSCDKDYESMNVDPTSSDELDIIYEFPTAVLYTSGQRYETWRGNLIYSSTMVQHLSSLETYWSGDKYLWNSSYASAYWDAQYPQTIKTIEDMKYNIEANGDITNSNYAITRILRVLAYSRITDLYGDIPYSEAGKGYIDGNTRPAYDAQEDIYADMLNELSESAAMLTDGETADLGTADIIFSGDEGKWKRFANSLMLRLALRMVKVDESSAQQWAATAINGGVMESNDDIAYVQHEEGNGIVQNANGETFQADNTPRLSETFVNFMKDHNDPRLTIYGALPDGTDDYDVQQGLPNGYDTSTITNYDADFDLANYTAPSDLVNGRDVPMFFQTYAEVEFMLAESAYRWSLGTGTAESHYNAGVEAAMTYLSLYSSEATISSSEVSEYLEAYPYDASSALEMINTQYWAATFLNEYEAYANWRRTGYPELTPVNYSGNVTNGTIPRRLTYPTNEQTTNGTSYAAAVSSQGPDALTTRMWWDVE</sequence>
<feature type="signal peptide" evidence="1">
    <location>
        <begin position="1"/>
        <end position="21"/>
    </location>
</feature>
<evidence type="ECO:0000313" key="2">
    <source>
        <dbReference type="EMBL" id="SFU37338.1"/>
    </source>
</evidence>
<dbReference type="PROSITE" id="PS51257">
    <property type="entry name" value="PROKAR_LIPOPROTEIN"/>
    <property type="match status" value="1"/>
</dbReference>
<gene>
    <name evidence="2" type="ORF">SAMN05216480_10227</name>
</gene>
<dbReference type="OrthoDB" id="725917at2"/>
<dbReference type="Pfam" id="PF12771">
    <property type="entry name" value="SusD-like_2"/>
    <property type="match status" value="1"/>
</dbReference>
<evidence type="ECO:0000256" key="1">
    <source>
        <dbReference type="SAM" id="SignalP"/>
    </source>
</evidence>
<evidence type="ECO:0000313" key="3">
    <source>
        <dbReference type="Proteomes" id="UP000199138"/>
    </source>
</evidence>
<dbReference type="STRING" id="1224947.SAMN05216480_10227"/>
<name>A0A1I7FMI1_9FLAO</name>
<dbReference type="Gene3D" id="1.25.40.390">
    <property type="match status" value="1"/>
</dbReference>